<dbReference type="EMBL" id="UZAM01006859">
    <property type="protein sequence ID" value="VDO94669.1"/>
    <property type="molecule type" value="Genomic_DNA"/>
</dbReference>
<organism evidence="4">
    <name type="scientific">Soboliphyme baturini</name>
    <dbReference type="NCBI Taxonomy" id="241478"/>
    <lineage>
        <taxon>Eukaryota</taxon>
        <taxon>Metazoa</taxon>
        <taxon>Ecdysozoa</taxon>
        <taxon>Nematoda</taxon>
        <taxon>Enoplea</taxon>
        <taxon>Dorylaimia</taxon>
        <taxon>Dioctophymatida</taxon>
        <taxon>Dioctophymatoidea</taxon>
        <taxon>Soboliphymatidae</taxon>
        <taxon>Soboliphyme</taxon>
    </lineage>
</organism>
<proteinExistence type="predicted"/>
<evidence type="ECO:0000256" key="1">
    <source>
        <dbReference type="SAM" id="MobiDB-lite"/>
    </source>
</evidence>
<dbReference type="AlphaFoldDB" id="A0A183ID48"/>
<name>A0A183ID48_9BILA</name>
<keyword evidence="3" id="KW-1185">Reference proteome</keyword>
<reference evidence="2 3" key="2">
    <citation type="submission" date="2018-11" db="EMBL/GenBank/DDBJ databases">
        <authorList>
            <consortium name="Pathogen Informatics"/>
        </authorList>
    </citation>
    <scope>NUCLEOTIDE SEQUENCE [LARGE SCALE GENOMIC DNA]</scope>
</reference>
<dbReference type="WBParaSite" id="SBAD_0000161301-mRNA-1">
    <property type="protein sequence ID" value="SBAD_0000161301-mRNA-1"/>
    <property type="gene ID" value="SBAD_0000161301"/>
</dbReference>
<accession>A0A183ID48</accession>
<feature type="region of interest" description="Disordered" evidence="1">
    <location>
        <begin position="30"/>
        <end position="57"/>
    </location>
</feature>
<dbReference type="Proteomes" id="UP000270296">
    <property type="component" value="Unassembled WGS sequence"/>
</dbReference>
<evidence type="ECO:0000313" key="3">
    <source>
        <dbReference type="Proteomes" id="UP000270296"/>
    </source>
</evidence>
<reference evidence="4" key="1">
    <citation type="submission" date="2016-06" db="UniProtKB">
        <authorList>
            <consortium name="WormBaseParasite"/>
        </authorList>
    </citation>
    <scope>IDENTIFICATION</scope>
</reference>
<evidence type="ECO:0000313" key="4">
    <source>
        <dbReference type="WBParaSite" id="SBAD_0000161301-mRNA-1"/>
    </source>
</evidence>
<evidence type="ECO:0000313" key="2">
    <source>
        <dbReference type="EMBL" id="VDO94669.1"/>
    </source>
</evidence>
<gene>
    <name evidence="2" type="ORF">SBAD_LOCUS1542</name>
</gene>
<sequence length="101" mass="10829">MCERVRLPPGSGRIARTMTDPPTVLLVLSGRPTDTPATGGLHSAPPHDRTAHNESSATGWCGTDRLPSPLLFTFIGGTLSPKLCHRIRENTTEFALVLAIN</sequence>
<protein>
    <submittedName>
        <fullName evidence="4">Secreted protein</fullName>
    </submittedName>
</protein>